<name>A0A813GGN9_POLGL</name>
<evidence type="ECO:0000313" key="1">
    <source>
        <dbReference type="EMBL" id="CAE8625364.1"/>
    </source>
</evidence>
<protein>
    <submittedName>
        <fullName evidence="1">Uncharacterized protein</fullName>
    </submittedName>
</protein>
<organism evidence="1 2">
    <name type="scientific">Polarella glacialis</name>
    <name type="common">Dinoflagellate</name>
    <dbReference type="NCBI Taxonomy" id="89957"/>
    <lineage>
        <taxon>Eukaryota</taxon>
        <taxon>Sar</taxon>
        <taxon>Alveolata</taxon>
        <taxon>Dinophyceae</taxon>
        <taxon>Suessiales</taxon>
        <taxon>Suessiaceae</taxon>
        <taxon>Polarella</taxon>
    </lineage>
</organism>
<gene>
    <name evidence="1" type="ORF">PGLA2088_LOCUS434</name>
</gene>
<accession>A0A813GGN9</accession>
<dbReference type="Proteomes" id="UP000626109">
    <property type="component" value="Unassembled WGS sequence"/>
</dbReference>
<dbReference type="AlphaFoldDB" id="A0A813GGN9"/>
<comment type="caution">
    <text evidence="1">The sequence shown here is derived from an EMBL/GenBank/DDBJ whole genome shotgun (WGS) entry which is preliminary data.</text>
</comment>
<evidence type="ECO:0000313" key="2">
    <source>
        <dbReference type="Proteomes" id="UP000626109"/>
    </source>
</evidence>
<feature type="non-terminal residue" evidence="1">
    <location>
        <position position="112"/>
    </location>
</feature>
<proteinExistence type="predicted"/>
<dbReference type="EMBL" id="CAJNNW010000271">
    <property type="protein sequence ID" value="CAE8625364.1"/>
    <property type="molecule type" value="Genomic_DNA"/>
</dbReference>
<reference evidence="1" key="1">
    <citation type="submission" date="2021-02" db="EMBL/GenBank/DDBJ databases">
        <authorList>
            <person name="Dougan E. K."/>
            <person name="Rhodes N."/>
            <person name="Thang M."/>
            <person name="Chan C."/>
        </authorList>
    </citation>
    <scope>NUCLEOTIDE SEQUENCE</scope>
</reference>
<sequence length="112" mass="12160">NITPHKRLPPNCTAVQNITPKRSAAGDASVVGEAACQTRDPQRRVQLQGKLAHVCQKLCHQLMPGPDCTQCPAAVAGPGPMAWTPLLQKVDELTASTVGFLQFRMIEMQHLH</sequence>